<feature type="compositionally biased region" description="Basic and acidic residues" evidence="1">
    <location>
        <begin position="156"/>
        <end position="166"/>
    </location>
</feature>
<sequence length="727" mass="82155">MNRTKQTNKSSSSSSSSSNESKTWPLFPSIFSSSSFSSLSKSNDANNNANNNANSNNKAIIMEPFDDDKEKDDPKTVNEILSKELFHLSMKDRNDIQEEIHGVHCLAPIETPQMIEESLKNLSNILKDDKLIPVSEKYAYLLSQQQDLIETVESESGTKIKTESGKKTPKTSESGSKPKSKSKSAIPIPIIKETYVNDINFRLRFLRCELFNVLKAAKRIVYFLNLVLELFGKYALVRPIRLSDFTKEEQKDFRKGRYQFMPFRDRAGRRILCIFPGAELREIPPETHAKIALYIMWAAGYDIHTQRKGLLILAWFDKASKISNTNKKQFAKDHEVATVRACAIHMCTPDTPLYRFRQSVATMRIGHNRKKLKTHLGESVELKYMLQSYGITGDEIPISWSGTVKLANFKKWMRMRLLLEKQVPYHELYYDEPSTSLSSSSFTTSLTTTVVGVNTPMDTPMDTTDTNTNTNITNNAITMMISQSPGMETEIETEARNSTTITTNINTNTNMVATSMKMIECPYLNDVVFRQGTSAIGNPGNVTFRSMIESKLNAVDDTTNSKTTTTKPTTITTATNKMMKTKRIVHEIMDELKNNSNGRVLIWNEKGWWDVLLNEEQIYLKIEYIVREIRNTILKKKRLMAASTSATATATSLSENSKMVSQITNLNSGTSIFQSQDGITNVTVATTNRIKRQRLNNCSNNANDSSDDDGDDKSCTAVCFGMKFMTW</sequence>
<gene>
    <name evidence="2" type="ORF">FRACYDRAFT_238503</name>
</gene>
<protein>
    <submittedName>
        <fullName evidence="2">Uncharacterized protein</fullName>
    </submittedName>
</protein>
<evidence type="ECO:0000313" key="3">
    <source>
        <dbReference type="Proteomes" id="UP000095751"/>
    </source>
</evidence>
<dbReference type="AlphaFoldDB" id="A0A1E7FIR9"/>
<evidence type="ECO:0000313" key="2">
    <source>
        <dbReference type="EMBL" id="OEU18070.1"/>
    </source>
</evidence>
<evidence type="ECO:0000256" key="1">
    <source>
        <dbReference type="SAM" id="MobiDB-lite"/>
    </source>
</evidence>
<feature type="compositionally biased region" description="Low complexity" evidence="1">
    <location>
        <begin position="171"/>
        <end position="183"/>
    </location>
</feature>
<keyword evidence="3" id="KW-1185">Reference proteome</keyword>
<dbReference type="KEGG" id="fcy:FRACYDRAFT_238503"/>
<dbReference type="Proteomes" id="UP000095751">
    <property type="component" value="Unassembled WGS sequence"/>
</dbReference>
<proteinExistence type="predicted"/>
<feature type="compositionally biased region" description="Low complexity" evidence="1">
    <location>
        <begin position="27"/>
        <end position="59"/>
    </location>
</feature>
<dbReference type="InParanoid" id="A0A1E7FIR9"/>
<reference evidence="2 3" key="1">
    <citation type="submission" date="2016-09" db="EMBL/GenBank/DDBJ databases">
        <title>Extensive genetic diversity and differential bi-allelic expression allows diatom success in the polar Southern Ocean.</title>
        <authorList>
            <consortium name="DOE Joint Genome Institute"/>
            <person name="Mock T."/>
            <person name="Otillar R.P."/>
            <person name="Strauss J."/>
            <person name="Dupont C."/>
            <person name="Frickenhaus S."/>
            <person name="Maumus F."/>
            <person name="Mcmullan M."/>
            <person name="Sanges R."/>
            <person name="Schmutz J."/>
            <person name="Toseland A."/>
            <person name="Valas R."/>
            <person name="Veluchamy A."/>
            <person name="Ward B.J."/>
            <person name="Allen A."/>
            <person name="Barry K."/>
            <person name="Falciatore A."/>
            <person name="Ferrante M."/>
            <person name="Fortunato A.E."/>
            <person name="Gloeckner G."/>
            <person name="Gruber A."/>
            <person name="Hipkin R."/>
            <person name="Janech M."/>
            <person name="Kroth P."/>
            <person name="Leese F."/>
            <person name="Lindquist E."/>
            <person name="Lyon B.R."/>
            <person name="Martin J."/>
            <person name="Mayer C."/>
            <person name="Parker M."/>
            <person name="Quesneville H."/>
            <person name="Raymond J."/>
            <person name="Uhlig C."/>
            <person name="Valentin K.U."/>
            <person name="Worden A.Z."/>
            <person name="Armbrust E.V."/>
            <person name="Bowler C."/>
            <person name="Green B."/>
            <person name="Moulton V."/>
            <person name="Van Oosterhout C."/>
            <person name="Grigoriev I."/>
        </authorList>
    </citation>
    <scope>NUCLEOTIDE SEQUENCE [LARGE SCALE GENOMIC DNA]</scope>
    <source>
        <strain evidence="2 3">CCMP1102</strain>
    </source>
</reference>
<feature type="region of interest" description="Disordered" evidence="1">
    <location>
        <begin position="153"/>
        <end position="183"/>
    </location>
</feature>
<accession>A0A1E7FIR9</accession>
<dbReference type="OrthoDB" id="42195at2759"/>
<dbReference type="EMBL" id="KV784357">
    <property type="protein sequence ID" value="OEU18070.1"/>
    <property type="molecule type" value="Genomic_DNA"/>
</dbReference>
<feature type="region of interest" description="Disordered" evidence="1">
    <location>
        <begin position="1"/>
        <end position="59"/>
    </location>
</feature>
<organism evidence="2 3">
    <name type="scientific">Fragilariopsis cylindrus CCMP1102</name>
    <dbReference type="NCBI Taxonomy" id="635003"/>
    <lineage>
        <taxon>Eukaryota</taxon>
        <taxon>Sar</taxon>
        <taxon>Stramenopiles</taxon>
        <taxon>Ochrophyta</taxon>
        <taxon>Bacillariophyta</taxon>
        <taxon>Bacillariophyceae</taxon>
        <taxon>Bacillariophycidae</taxon>
        <taxon>Bacillariales</taxon>
        <taxon>Bacillariaceae</taxon>
        <taxon>Fragilariopsis</taxon>
    </lineage>
</organism>
<name>A0A1E7FIR9_9STRA</name>